<dbReference type="InterPro" id="IPR001343">
    <property type="entry name" value="Hemolysn_Ca-bd"/>
</dbReference>
<protein>
    <submittedName>
        <fullName evidence="9">Cadherin domain-containing protein</fullName>
    </submittedName>
</protein>
<evidence type="ECO:0000313" key="9">
    <source>
        <dbReference type="EMBL" id="MDF8335002.1"/>
    </source>
</evidence>
<dbReference type="PANTHER" id="PTHR24026:SF126">
    <property type="entry name" value="PROTOCADHERIN FAT 4"/>
    <property type="match status" value="1"/>
</dbReference>
<feature type="region of interest" description="Disordered" evidence="7">
    <location>
        <begin position="1103"/>
        <end position="1123"/>
    </location>
</feature>
<dbReference type="InterPro" id="IPR020894">
    <property type="entry name" value="Cadherin_CS"/>
</dbReference>
<dbReference type="SUPFAM" id="SSF49313">
    <property type="entry name" value="Cadherin-like"/>
    <property type="match status" value="3"/>
</dbReference>
<organism evidence="9 10">
    <name type="scientific">Novosphingobium cyanobacteriorum</name>
    <dbReference type="NCBI Taxonomy" id="3024215"/>
    <lineage>
        <taxon>Bacteria</taxon>
        <taxon>Pseudomonadati</taxon>
        <taxon>Pseudomonadota</taxon>
        <taxon>Alphaproteobacteria</taxon>
        <taxon>Sphingomonadales</taxon>
        <taxon>Sphingomonadaceae</taxon>
        <taxon>Novosphingobium</taxon>
    </lineage>
</organism>
<keyword evidence="2" id="KW-0812">Transmembrane</keyword>
<evidence type="ECO:0000313" key="10">
    <source>
        <dbReference type="Proteomes" id="UP001222770"/>
    </source>
</evidence>
<dbReference type="EMBL" id="JAROCY010000019">
    <property type="protein sequence ID" value="MDF8335002.1"/>
    <property type="molecule type" value="Genomic_DNA"/>
</dbReference>
<dbReference type="Gene3D" id="2.150.10.10">
    <property type="entry name" value="Serralysin-like metalloprotease, C-terminal"/>
    <property type="match status" value="4"/>
</dbReference>
<keyword evidence="4" id="KW-0106">Calcium</keyword>
<evidence type="ECO:0000256" key="5">
    <source>
        <dbReference type="ARBA" id="ARBA00022989"/>
    </source>
</evidence>
<dbReference type="PROSITE" id="PS50268">
    <property type="entry name" value="CADHERIN_2"/>
    <property type="match status" value="3"/>
</dbReference>
<comment type="subcellular location">
    <subcellularLocation>
        <location evidence="1">Membrane</location>
    </subcellularLocation>
</comment>
<dbReference type="Pfam" id="PF00353">
    <property type="entry name" value="HemolysinCabind"/>
    <property type="match status" value="6"/>
</dbReference>
<dbReference type="InterPro" id="IPR002126">
    <property type="entry name" value="Cadherin-like_dom"/>
</dbReference>
<evidence type="ECO:0000256" key="1">
    <source>
        <dbReference type="ARBA" id="ARBA00004370"/>
    </source>
</evidence>
<dbReference type="SUPFAM" id="SSF51120">
    <property type="entry name" value="beta-Roll"/>
    <property type="match status" value="5"/>
</dbReference>
<sequence length="2084" mass="211256">MVAFKQVQLTGLTVANPTSLQIGPDNKLYVAQDNGVIIAATVAVDSGGNYTVTSKETISLVRFIPNHNDDGTFNAALGTRQVTGLLVTGTADNPVIYVSSSDPRIGGGTSKGDTGLDTNSGTLSKLSKDASGNWVKVDLVYGLPRSEENHAVNGLQLDPTTGHILLAVGGGTNAGAPSQEFGYLSEYAYAASVVDIDVAAIEAMPSKTYRGQTYKYVLPTVDDPTRSAPGDVVAAGQPEVFGGNNGLNQARLTPDSPVQLYATGFRNLYDIVLTDNGQLYGIDNGGNPSWGGPPLYRQADGTIGTTPTADIVNVPNDGSGSINKAPLHLITPGYYGGHANPTLANPTGAGLYLPDGTPVTLPSDWPPVPAGMSQPVAGYYLPPGANRADLLPAALQNALYLRGELTFFSGSVNGIDDYQGTAFGGAMQGDLIAASLNDDSIYRIDLSPDGKTVIGVTNLTPGGVLGNGAALDVHAAPQGSPFAGTIWVGSYSGGITILVPDESGGGDGVSNDVDNDGLNNAIDPFGVDPTNGQSVVLEGGSTLTWTFSQNEPHPGPGGIGNLGFTGVMTNGQESFQLQYDANKTIMGGAAAGVLMQDIADGTPMANNQTDAFQFGVEIGSDVGSFVIKTKVNSPFDNTVPTDNQSVGFFIGTGDQANYIKIVAGSATVDGVPNQPVIDILVENNDVIVSHQVISAPVFGGDYPETSASDGFVLELRVDPIAGTVTPAWSIVRGSTPDSIGTTITGEGEAVTVTGSLLAAIRGNYTINSASGPVASGLAVGIIGTSDGPGAPFSTTWNQISITSTPKPDAGAGAALLTFTPGGSLDVSTYQADTVRIDNLITSGKDLKQVVIDLDHAVLPDGAFFDPNAAGGDNGKAFQLNTVVGSLTAKATYQNGSASTGYKQITIDFTDFNPGERASFSFDIDPNSLLGFTQTVTPGGVSGAELAGAKVTYVFADGSTAQGDLFGSGIAQAESRGVTNPHSAPVVSLQSQTSGNVAFPAADPSITVTGTPGSTVRVQMMTTAMLSVSSDDPFDGNSATDITYETIVLDASGKGTVSATLSLGRVLVVVAAEVNEQGYAISAVSEPLRIIEQTDPVSSVIGTDVGERLDGSSENDGIDGRGGDDQLFGFEGDDLLNGGVGNDTATGGTGDDTYVVDSTGDIVVELAGEGTDTVRTTLSSYTLGANVENLIYTGTSNFTGTGNALANVLTGSLAADRLDGQAGADVMRGGGGSDTYVVDNVADVVIESQNQGNDRVLSRVSYTLSDNVETLQLTTTKAINASGNAGANTLIGNAGANVLDGRGGADTLTGGDGNDTFQMQRGEANGDVVTDFTGAGVAGGDVLYLVGYGAGATITQVGATDSYVIKAGPAFGGVTETIRLVGVTNLTSGDYVFITPPNAAPTDIVLTNQVIAENLASGTTVGFLSTVDATPNEEFTYSLIGDADGKFALIGTQLVTTSSLDREVQSSYDIVIQVIDGGGNVLERTLTIDVTDTNDNAPTISSAASFTIEEKQSQVVSIQASDPDLVGTPLSYAIKAGEGDAGYFQIVEGNKLAFVAPADFEDPHGPEYSVTIQVSDGLHVTEQVITVTVTDIDESVVNSAPTDILLSAATVAENAAGATIVGVLSTIDPDIGDVATFELTDDAGGRFALSGSDLVVAGPIDFEATPSLQVKVRATDSVGHQIEKTLTISVSDTVSGDEKVLTSANDSFTYQTGLSFDRIDGAGGTDELIATGTAVTLAGTGDFVSLDLDSNGAADFLARSVEKITLSATSLVVGSSLAGTGLASGVLAVTGNSNANTFDGSLAGVKLNLVGAAGNDILKGGSASDILNGGTGNDAMTGGAGDDFYYVDSTSDSVTEDLNGGIDTVSTMLTSYTLGSNVDNLVFGGTKAFKGTGNALANTLTGGAGADRLDGLAGADTMAGLGGNDTYVVDDINDVVIEAAGLGADRVLSKVTYTLSDNTETLQLTSSKAVNGTGNALANTLIGNSAANVLDGRGGADILTGGSGNDTFTFRQGEASGDVVTDFTGAGVAGGDVLTFSGYGAGATLTHAAGSDIYVIHGGAGHIGETETIQITGVTNLVAGDYLFV</sequence>
<dbReference type="PROSITE" id="PS00330">
    <property type="entry name" value="HEMOLYSIN_CALCIUM"/>
    <property type="match status" value="1"/>
</dbReference>
<gene>
    <name evidence="9" type="ORF">POM99_17475</name>
</gene>
<evidence type="ECO:0000259" key="8">
    <source>
        <dbReference type="PROSITE" id="PS50268"/>
    </source>
</evidence>
<dbReference type="RefSeq" id="WP_277279772.1">
    <property type="nucleotide sequence ID" value="NZ_JAROCY010000019.1"/>
</dbReference>
<keyword evidence="6" id="KW-0472">Membrane</keyword>
<evidence type="ECO:0000256" key="4">
    <source>
        <dbReference type="ARBA" id="ARBA00022837"/>
    </source>
</evidence>
<dbReference type="PANTHER" id="PTHR24026">
    <property type="entry name" value="FAT ATYPICAL CADHERIN-RELATED"/>
    <property type="match status" value="1"/>
</dbReference>
<reference evidence="9 10" key="1">
    <citation type="submission" date="2023-03" db="EMBL/GenBank/DDBJ databases">
        <title>Novosphingobium cyanobacteriorum sp. nov., isolated from a eutrophic reservoir during the Microcystis bloom period.</title>
        <authorList>
            <person name="Kang M."/>
            <person name="Le V."/>
            <person name="Ko S.-R."/>
            <person name="Lee S.-A."/>
            <person name="Ahn C.-Y."/>
        </authorList>
    </citation>
    <scope>NUCLEOTIDE SEQUENCE [LARGE SCALE GENOMIC DNA]</scope>
    <source>
        <strain evidence="9 10">HBC54</strain>
    </source>
</reference>
<dbReference type="SMART" id="SM00112">
    <property type="entry name" value="CA"/>
    <property type="match status" value="3"/>
</dbReference>
<dbReference type="InterPro" id="IPR011042">
    <property type="entry name" value="6-blade_b-propeller_TolB-like"/>
</dbReference>
<dbReference type="PRINTS" id="PR00313">
    <property type="entry name" value="CABNDNGRPT"/>
</dbReference>
<dbReference type="PRINTS" id="PR00205">
    <property type="entry name" value="CADHERIN"/>
</dbReference>
<dbReference type="Proteomes" id="UP001222770">
    <property type="component" value="Unassembled WGS sequence"/>
</dbReference>
<evidence type="ECO:0000256" key="7">
    <source>
        <dbReference type="SAM" id="MobiDB-lite"/>
    </source>
</evidence>
<keyword evidence="5" id="KW-1133">Transmembrane helix</keyword>
<dbReference type="InterPro" id="IPR018511">
    <property type="entry name" value="Hemolysin-typ_Ca-bd_CS"/>
</dbReference>
<evidence type="ECO:0000256" key="3">
    <source>
        <dbReference type="ARBA" id="ARBA00022737"/>
    </source>
</evidence>
<dbReference type="PROSITE" id="PS00232">
    <property type="entry name" value="CADHERIN_1"/>
    <property type="match status" value="1"/>
</dbReference>
<comment type="caution">
    <text evidence="9">The sequence shown here is derived from an EMBL/GenBank/DDBJ whole genome shotgun (WGS) entry which is preliminary data.</text>
</comment>
<dbReference type="CDD" id="cd11304">
    <property type="entry name" value="Cadherin_repeat"/>
    <property type="match status" value="2"/>
</dbReference>
<dbReference type="Gene3D" id="2.60.40.60">
    <property type="entry name" value="Cadherins"/>
    <property type="match status" value="3"/>
</dbReference>
<name>A0ABT6CM56_9SPHN</name>
<evidence type="ECO:0000256" key="2">
    <source>
        <dbReference type="ARBA" id="ARBA00022692"/>
    </source>
</evidence>
<evidence type="ECO:0000256" key="6">
    <source>
        <dbReference type="ARBA" id="ARBA00023136"/>
    </source>
</evidence>
<feature type="domain" description="Cadherin" evidence="8">
    <location>
        <begin position="1410"/>
        <end position="1499"/>
    </location>
</feature>
<dbReference type="InterPro" id="IPR011049">
    <property type="entry name" value="Serralysin-like_metalloprot_C"/>
</dbReference>
<dbReference type="InterPro" id="IPR015919">
    <property type="entry name" value="Cadherin-like_sf"/>
</dbReference>
<keyword evidence="10" id="KW-1185">Reference proteome</keyword>
<accession>A0ABT6CM56</accession>
<keyword evidence="3" id="KW-0677">Repeat</keyword>
<proteinExistence type="predicted"/>
<dbReference type="Gene3D" id="2.120.10.30">
    <property type="entry name" value="TolB, C-terminal domain"/>
    <property type="match status" value="1"/>
</dbReference>
<feature type="domain" description="Cadherin" evidence="8">
    <location>
        <begin position="1514"/>
        <end position="1602"/>
    </location>
</feature>
<feature type="domain" description="Cadherin" evidence="8">
    <location>
        <begin position="1608"/>
        <end position="1707"/>
    </location>
</feature>
<dbReference type="Pfam" id="PF00028">
    <property type="entry name" value="Cadherin"/>
    <property type="match status" value="1"/>
</dbReference>